<organism evidence="1 2">
    <name type="scientific">Meinhardsimonia xiamenensis</name>
    <dbReference type="NCBI Taxonomy" id="990712"/>
    <lineage>
        <taxon>Bacteria</taxon>
        <taxon>Pseudomonadati</taxon>
        <taxon>Pseudomonadota</taxon>
        <taxon>Alphaproteobacteria</taxon>
        <taxon>Rhodobacterales</taxon>
        <taxon>Paracoccaceae</taxon>
        <taxon>Meinhardsimonia</taxon>
    </lineage>
</organism>
<dbReference type="RefSeq" id="WP_092497522.1">
    <property type="nucleotide sequence ID" value="NZ_FNFV01000001.1"/>
</dbReference>
<keyword evidence="2" id="KW-1185">Reference proteome</keyword>
<sequence>MKGVIRLRLAEQVVIDGQLARSRNAEPNDRSSPAAPAVALEELAYWLYHFDAALRRGDRQELAERAGRIATLAEPLGLRSLAGVARDLLTLFDAGGQGSASHWLGPARAAVAARLVRVGEASILRAWELQDMPG</sequence>
<reference evidence="2" key="1">
    <citation type="submission" date="2016-10" db="EMBL/GenBank/DDBJ databases">
        <authorList>
            <person name="Varghese N."/>
            <person name="Submissions S."/>
        </authorList>
    </citation>
    <scope>NUCLEOTIDE SEQUENCE [LARGE SCALE GENOMIC DNA]</scope>
    <source>
        <strain evidence="2">CGMCC 1.10789</strain>
    </source>
</reference>
<gene>
    <name evidence="1" type="ORF">SAMN05216257_101335</name>
</gene>
<dbReference type="STRING" id="990712.SAMN05216257_101335"/>
<evidence type="ECO:0000313" key="2">
    <source>
        <dbReference type="Proteomes" id="UP000199328"/>
    </source>
</evidence>
<accession>A0A1G8YJX8</accession>
<dbReference type="Proteomes" id="UP000199328">
    <property type="component" value="Unassembled WGS sequence"/>
</dbReference>
<dbReference type="EMBL" id="FNFV01000001">
    <property type="protein sequence ID" value="SDK02485.1"/>
    <property type="molecule type" value="Genomic_DNA"/>
</dbReference>
<dbReference type="AlphaFoldDB" id="A0A1G8YJX8"/>
<name>A0A1G8YJX8_9RHOB</name>
<protein>
    <submittedName>
        <fullName evidence="1">Uncharacterized protein</fullName>
    </submittedName>
</protein>
<proteinExistence type="predicted"/>
<evidence type="ECO:0000313" key="1">
    <source>
        <dbReference type="EMBL" id="SDK02485.1"/>
    </source>
</evidence>